<feature type="compositionally biased region" description="Low complexity" evidence="7">
    <location>
        <begin position="49"/>
        <end position="63"/>
    </location>
</feature>
<evidence type="ECO:0000313" key="9">
    <source>
        <dbReference type="Proteomes" id="UP001302812"/>
    </source>
</evidence>
<reference evidence="8" key="2">
    <citation type="submission" date="2023-05" db="EMBL/GenBank/DDBJ databases">
        <authorList>
            <consortium name="Lawrence Berkeley National Laboratory"/>
            <person name="Steindorff A."/>
            <person name="Hensen N."/>
            <person name="Bonometti L."/>
            <person name="Westerberg I."/>
            <person name="Brannstrom I.O."/>
            <person name="Guillou S."/>
            <person name="Cros-Aarteil S."/>
            <person name="Calhoun S."/>
            <person name="Haridas S."/>
            <person name="Kuo A."/>
            <person name="Mondo S."/>
            <person name="Pangilinan J."/>
            <person name="Riley R."/>
            <person name="Labutti K."/>
            <person name="Andreopoulos B."/>
            <person name="Lipzen A."/>
            <person name="Chen C."/>
            <person name="Yanf M."/>
            <person name="Daum C."/>
            <person name="Ng V."/>
            <person name="Clum A."/>
            <person name="Ohm R."/>
            <person name="Martin F."/>
            <person name="Silar P."/>
            <person name="Natvig D."/>
            <person name="Lalanne C."/>
            <person name="Gautier V."/>
            <person name="Ament-Velasquez S.L."/>
            <person name="Kruys A."/>
            <person name="Hutchinson M.I."/>
            <person name="Powell A.J."/>
            <person name="Barry K."/>
            <person name="Miller A.N."/>
            <person name="Grigoriev I.V."/>
            <person name="Debuchy R."/>
            <person name="Gladieux P."/>
            <person name="Thoren M.H."/>
            <person name="Johannesson H."/>
        </authorList>
    </citation>
    <scope>NUCLEOTIDE SEQUENCE</scope>
    <source>
        <strain evidence="8">CBS 508.74</strain>
    </source>
</reference>
<comment type="subcellular location">
    <subcellularLocation>
        <location evidence="2">Endoplasmic reticulum</location>
    </subcellularLocation>
    <subcellularLocation>
        <location evidence="3">Membrane</location>
    </subcellularLocation>
    <subcellularLocation>
        <location evidence="1">Mitochondrion</location>
    </subcellularLocation>
</comment>
<dbReference type="EMBL" id="MU853366">
    <property type="protein sequence ID" value="KAK4108083.1"/>
    <property type="molecule type" value="Genomic_DNA"/>
</dbReference>
<sequence length="160" mass="18372">MLPMSETMDRIVIDRLGFTLLHDPPEAPTANVIFVHGLHGHPRFRWEYTSTSPSATSSSPSVPHTKRRLVPSRVRNFLRRPSPDTTQTPDPEKTIVCWPVDRLPEVLPSCRIWTYGYNADVAGFWGKNNQNNVLKHANDLMIRLERTLKDDVRAKHRPRA</sequence>
<dbReference type="GO" id="GO:0005739">
    <property type="term" value="C:mitochondrion"/>
    <property type="evidence" value="ECO:0007669"/>
    <property type="project" value="UniProtKB-SubCell"/>
</dbReference>
<dbReference type="RefSeq" id="XP_064665653.1">
    <property type="nucleotide sequence ID" value="XM_064809692.1"/>
</dbReference>
<dbReference type="PANTHER" id="PTHR48182:SF2">
    <property type="entry name" value="PROTEIN SERAC1"/>
    <property type="match status" value="1"/>
</dbReference>
<feature type="region of interest" description="Disordered" evidence="7">
    <location>
        <begin position="49"/>
        <end position="69"/>
    </location>
</feature>
<evidence type="ECO:0000256" key="6">
    <source>
        <dbReference type="ARBA" id="ARBA00023136"/>
    </source>
</evidence>
<proteinExistence type="predicted"/>
<dbReference type="GeneID" id="89933816"/>
<accession>A0AAN6QDA7</accession>
<dbReference type="Proteomes" id="UP001302812">
    <property type="component" value="Unassembled WGS sequence"/>
</dbReference>
<keyword evidence="9" id="KW-1185">Reference proteome</keyword>
<reference evidence="8" key="1">
    <citation type="journal article" date="2023" name="Mol. Phylogenet. Evol.">
        <title>Genome-scale phylogeny and comparative genomics of the fungal order Sordariales.</title>
        <authorList>
            <person name="Hensen N."/>
            <person name="Bonometti L."/>
            <person name="Westerberg I."/>
            <person name="Brannstrom I.O."/>
            <person name="Guillou S."/>
            <person name="Cros-Aarteil S."/>
            <person name="Calhoun S."/>
            <person name="Haridas S."/>
            <person name="Kuo A."/>
            <person name="Mondo S."/>
            <person name="Pangilinan J."/>
            <person name="Riley R."/>
            <person name="LaButti K."/>
            <person name="Andreopoulos B."/>
            <person name="Lipzen A."/>
            <person name="Chen C."/>
            <person name="Yan M."/>
            <person name="Daum C."/>
            <person name="Ng V."/>
            <person name="Clum A."/>
            <person name="Steindorff A."/>
            <person name="Ohm R.A."/>
            <person name="Martin F."/>
            <person name="Silar P."/>
            <person name="Natvig D.O."/>
            <person name="Lalanne C."/>
            <person name="Gautier V."/>
            <person name="Ament-Velasquez S.L."/>
            <person name="Kruys A."/>
            <person name="Hutchinson M.I."/>
            <person name="Powell A.J."/>
            <person name="Barry K."/>
            <person name="Miller A.N."/>
            <person name="Grigoriev I.V."/>
            <person name="Debuchy R."/>
            <person name="Gladieux P."/>
            <person name="Hiltunen Thoren M."/>
            <person name="Johannesson H."/>
        </authorList>
    </citation>
    <scope>NUCLEOTIDE SEQUENCE</scope>
    <source>
        <strain evidence="8">CBS 508.74</strain>
    </source>
</reference>
<evidence type="ECO:0000256" key="3">
    <source>
        <dbReference type="ARBA" id="ARBA00004370"/>
    </source>
</evidence>
<name>A0AAN6QDA7_9PEZI</name>
<evidence type="ECO:0000256" key="5">
    <source>
        <dbReference type="ARBA" id="ARBA00023128"/>
    </source>
</evidence>
<organism evidence="8 9">
    <name type="scientific">Canariomyces notabilis</name>
    <dbReference type="NCBI Taxonomy" id="2074819"/>
    <lineage>
        <taxon>Eukaryota</taxon>
        <taxon>Fungi</taxon>
        <taxon>Dikarya</taxon>
        <taxon>Ascomycota</taxon>
        <taxon>Pezizomycotina</taxon>
        <taxon>Sordariomycetes</taxon>
        <taxon>Sordariomycetidae</taxon>
        <taxon>Sordariales</taxon>
        <taxon>Chaetomiaceae</taxon>
        <taxon>Canariomyces</taxon>
    </lineage>
</organism>
<keyword evidence="5" id="KW-0496">Mitochondrion</keyword>
<dbReference type="AlphaFoldDB" id="A0AAN6QDA7"/>
<keyword evidence="4" id="KW-0256">Endoplasmic reticulum</keyword>
<dbReference type="InterPro" id="IPR052374">
    <property type="entry name" value="SERAC1"/>
</dbReference>
<dbReference type="GO" id="GO:0005783">
    <property type="term" value="C:endoplasmic reticulum"/>
    <property type="evidence" value="ECO:0007669"/>
    <property type="project" value="UniProtKB-SubCell"/>
</dbReference>
<dbReference type="GO" id="GO:0016020">
    <property type="term" value="C:membrane"/>
    <property type="evidence" value="ECO:0007669"/>
    <property type="project" value="UniProtKB-SubCell"/>
</dbReference>
<evidence type="ECO:0000256" key="4">
    <source>
        <dbReference type="ARBA" id="ARBA00022824"/>
    </source>
</evidence>
<dbReference type="PANTHER" id="PTHR48182">
    <property type="entry name" value="PROTEIN SERAC1"/>
    <property type="match status" value="1"/>
</dbReference>
<gene>
    <name evidence="8" type="ORF">N656DRAFT_452290</name>
</gene>
<comment type="caution">
    <text evidence="8">The sequence shown here is derived from an EMBL/GenBank/DDBJ whole genome shotgun (WGS) entry which is preliminary data.</text>
</comment>
<keyword evidence="6" id="KW-0472">Membrane</keyword>
<protein>
    <submittedName>
        <fullName evidence="8">Uncharacterized protein</fullName>
    </submittedName>
</protein>
<evidence type="ECO:0000256" key="1">
    <source>
        <dbReference type="ARBA" id="ARBA00004173"/>
    </source>
</evidence>
<evidence type="ECO:0000256" key="2">
    <source>
        <dbReference type="ARBA" id="ARBA00004240"/>
    </source>
</evidence>
<evidence type="ECO:0000313" key="8">
    <source>
        <dbReference type="EMBL" id="KAK4108083.1"/>
    </source>
</evidence>
<evidence type="ECO:0000256" key="7">
    <source>
        <dbReference type="SAM" id="MobiDB-lite"/>
    </source>
</evidence>